<accession>A0A417XRP9</accession>
<dbReference type="InterPro" id="IPR000914">
    <property type="entry name" value="SBP_5_dom"/>
</dbReference>
<protein>
    <submittedName>
        <fullName evidence="2">ABC transporter substrate-binding protein</fullName>
    </submittedName>
</protein>
<comment type="caution">
    <text evidence="2">The sequence shown here is derived from an EMBL/GenBank/DDBJ whole genome shotgun (WGS) entry which is preliminary data.</text>
</comment>
<dbReference type="PIRSF" id="PIRSF002741">
    <property type="entry name" value="MppA"/>
    <property type="match status" value="1"/>
</dbReference>
<dbReference type="GO" id="GO:0015833">
    <property type="term" value="P:peptide transport"/>
    <property type="evidence" value="ECO:0007669"/>
    <property type="project" value="TreeGrafter"/>
</dbReference>
<dbReference type="AlphaFoldDB" id="A0A417XRP9"/>
<dbReference type="Proteomes" id="UP000283644">
    <property type="component" value="Unassembled WGS sequence"/>
</dbReference>
<organism evidence="2 3">
    <name type="scientific">Nocardioides immobilis</name>
    <dbReference type="NCBI Taxonomy" id="2049295"/>
    <lineage>
        <taxon>Bacteria</taxon>
        <taxon>Bacillati</taxon>
        <taxon>Actinomycetota</taxon>
        <taxon>Actinomycetes</taxon>
        <taxon>Propionibacteriales</taxon>
        <taxon>Nocardioidaceae</taxon>
        <taxon>Nocardioides</taxon>
    </lineage>
</organism>
<dbReference type="GO" id="GO:1904680">
    <property type="term" value="F:peptide transmembrane transporter activity"/>
    <property type="evidence" value="ECO:0007669"/>
    <property type="project" value="TreeGrafter"/>
</dbReference>
<dbReference type="PANTHER" id="PTHR30290:SF65">
    <property type="entry name" value="MONOACYL PHOSPHATIDYLINOSITOL TETRAMANNOSIDE-BINDING PROTEIN LPQW-RELATED"/>
    <property type="match status" value="1"/>
</dbReference>
<dbReference type="GO" id="GO:0042597">
    <property type="term" value="C:periplasmic space"/>
    <property type="evidence" value="ECO:0007669"/>
    <property type="project" value="UniProtKB-ARBA"/>
</dbReference>
<dbReference type="OrthoDB" id="9796817at2"/>
<dbReference type="CDD" id="cd08490">
    <property type="entry name" value="PBP2_NikA_DppA_OppA_like_3"/>
    <property type="match status" value="1"/>
</dbReference>
<sequence>MNSNGGGGAGGQGGHLVYDELIPPGAAWALESGDAHGLVRAGCLETLSKYGYDGELEPMLATEWSQIDPTTWEFVLRDDVQFQNGTPMDAEAVAGALNHLLEAEVPALAFNPDVIATIEATDESTVQITTPKADPLVPLRVASPNAGIMAPEAYEGKEIDILGTCTGPFEVTEEVPRQSLHLEANDDYWGGDVQLDSAEMRFVIDGATRATQVQTGEAHIARGIPAANLATLRDDSNVELLELSVARTTVLLLNNSRPPFDDPLVRQALQHAVDSQAIVDSIYEGTGEPAVGPFAPDSPWAPEGAEPPAYDVDEARSLLDQAGVDPSDLSIELLAYNDRPEFGDVAAVIQDQLGELGIDVKIRGGEYTALEPDLLGGNFDAALLSRGYLVDVAEPAGYLLSDYTCEGGYNLAKYCDPEVDRILEDVLSIEDAEARNEVYAQIAEKLQSDAANLFLLHEGAAWGTQAAVEGFEPHPLEYYVLTADLALGG</sequence>
<dbReference type="Pfam" id="PF00496">
    <property type="entry name" value="SBP_bac_5"/>
    <property type="match status" value="1"/>
</dbReference>
<dbReference type="InterPro" id="IPR030678">
    <property type="entry name" value="Peptide/Ni-bd"/>
</dbReference>
<name>A0A417XRP9_9ACTN</name>
<dbReference type="RefSeq" id="WP_118929196.1">
    <property type="nucleotide sequence ID" value="NZ_QXGH01000058.1"/>
</dbReference>
<dbReference type="EMBL" id="QXGH01000058">
    <property type="protein sequence ID" value="RHW22765.1"/>
    <property type="molecule type" value="Genomic_DNA"/>
</dbReference>
<keyword evidence="3" id="KW-1185">Reference proteome</keyword>
<evidence type="ECO:0000313" key="3">
    <source>
        <dbReference type="Proteomes" id="UP000283644"/>
    </source>
</evidence>
<dbReference type="GO" id="GO:0043190">
    <property type="term" value="C:ATP-binding cassette (ABC) transporter complex"/>
    <property type="evidence" value="ECO:0007669"/>
    <property type="project" value="InterPro"/>
</dbReference>
<gene>
    <name evidence="2" type="ORF">D0Z08_31285</name>
</gene>
<proteinExistence type="predicted"/>
<dbReference type="Gene3D" id="3.40.190.10">
    <property type="entry name" value="Periplasmic binding protein-like II"/>
    <property type="match status" value="1"/>
</dbReference>
<dbReference type="PANTHER" id="PTHR30290">
    <property type="entry name" value="PERIPLASMIC BINDING COMPONENT OF ABC TRANSPORTER"/>
    <property type="match status" value="1"/>
</dbReference>
<evidence type="ECO:0000313" key="2">
    <source>
        <dbReference type="EMBL" id="RHW22765.1"/>
    </source>
</evidence>
<dbReference type="SUPFAM" id="SSF53850">
    <property type="entry name" value="Periplasmic binding protein-like II"/>
    <property type="match status" value="1"/>
</dbReference>
<dbReference type="Gene3D" id="3.10.105.10">
    <property type="entry name" value="Dipeptide-binding Protein, Domain 3"/>
    <property type="match status" value="1"/>
</dbReference>
<reference evidence="2 3" key="1">
    <citation type="submission" date="2018-09" db="EMBL/GenBank/DDBJ databases">
        <title>Genome sequencing of Nocardioides immobilis CCTCC AB 2017083 for comparison to Nocardioides silvaticus.</title>
        <authorList>
            <person name="Li C."/>
            <person name="Wang G."/>
        </authorList>
    </citation>
    <scope>NUCLEOTIDE SEQUENCE [LARGE SCALE GENOMIC DNA]</scope>
    <source>
        <strain evidence="2 3">CCTCC AB 2017083</strain>
    </source>
</reference>
<feature type="domain" description="Solute-binding protein family 5" evidence="1">
    <location>
        <begin position="55"/>
        <end position="408"/>
    </location>
</feature>
<dbReference type="InterPro" id="IPR039424">
    <property type="entry name" value="SBP_5"/>
</dbReference>
<evidence type="ECO:0000259" key="1">
    <source>
        <dbReference type="Pfam" id="PF00496"/>
    </source>
</evidence>